<dbReference type="PROSITE" id="PS50839">
    <property type="entry name" value="CHASE"/>
    <property type="match status" value="1"/>
</dbReference>
<evidence type="ECO:0000256" key="11">
    <source>
        <dbReference type="ARBA" id="ARBA00023136"/>
    </source>
</evidence>
<keyword evidence="11 12" id="KW-0472">Membrane</keyword>
<dbReference type="Gene3D" id="3.30.450.350">
    <property type="entry name" value="CHASE domain"/>
    <property type="match status" value="1"/>
</dbReference>
<dbReference type="Pfam" id="PF07536">
    <property type="entry name" value="HWE_HK"/>
    <property type="match status" value="1"/>
</dbReference>
<protein>
    <recommendedName>
        <fullName evidence="3">histidine kinase</fullName>
        <ecNumber evidence="3">2.7.13.3</ecNumber>
    </recommendedName>
</protein>
<evidence type="ECO:0000256" key="7">
    <source>
        <dbReference type="ARBA" id="ARBA00022741"/>
    </source>
</evidence>
<evidence type="ECO:0000256" key="9">
    <source>
        <dbReference type="ARBA" id="ARBA00022840"/>
    </source>
</evidence>
<dbReference type="GO" id="GO:0016301">
    <property type="term" value="F:kinase activity"/>
    <property type="evidence" value="ECO:0007669"/>
    <property type="project" value="UniProtKB-KW"/>
</dbReference>
<evidence type="ECO:0000256" key="5">
    <source>
        <dbReference type="ARBA" id="ARBA00022679"/>
    </source>
</evidence>
<keyword evidence="8 14" id="KW-0418">Kinase</keyword>
<reference evidence="14 15" key="1">
    <citation type="submission" date="2020-08" db="EMBL/GenBank/DDBJ databases">
        <title>Exploring microbial biodiversity for novel pathways involved in the catabolism of aromatic compounds derived from lignin.</title>
        <authorList>
            <person name="Elkins J."/>
        </authorList>
    </citation>
    <scope>NUCLEOTIDE SEQUENCE [LARGE SCALE GENOMIC DNA]</scope>
    <source>
        <strain evidence="14 15">B1D3A</strain>
    </source>
</reference>
<dbReference type="RefSeq" id="WP_184150851.1">
    <property type="nucleotide sequence ID" value="NZ_JACHKA010000001.1"/>
</dbReference>
<dbReference type="Pfam" id="PF03924">
    <property type="entry name" value="CHASE"/>
    <property type="match status" value="1"/>
</dbReference>
<dbReference type="Gene3D" id="3.30.565.10">
    <property type="entry name" value="Histidine kinase-like ATPase, C-terminal domain"/>
    <property type="match status" value="1"/>
</dbReference>
<evidence type="ECO:0000256" key="2">
    <source>
        <dbReference type="ARBA" id="ARBA00004370"/>
    </source>
</evidence>
<feature type="domain" description="CHASE" evidence="13">
    <location>
        <begin position="121"/>
        <end position="263"/>
    </location>
</feature>
<comment type="catalytic activity">
    <reaction evidence="1">
        <text>ATP + protein L-histidine = ADP + protein N-phospho-L-histidine.</text>
        <dbReference type="EC" id="2.7.13.3"/>
    </reaction>
</comment>
<dbReference type="InterPro" id="IPR036890">
    <property type="entry name" value="HATPase_C_sf"/>
</dbReference>
<organism evidence="14 15">
    <name type="scientific">Sphingobium lignivorans</name>
    <dbReference type="NCBI Taxonomy" id="2735886"/>
    <lineage>
        <taxon>Bacteria</taxon>
        <taxon>Pseudomonadati</taxon>
        <taxon>Pseudomonadota</taxon>
        <taxon>Alphaproteobacteria</taxon>
        <taxon>Sphingomonadales</taxon>
        <taxon>Sphingomonadaceae</taxon>
        <taxon>Sphingobium</taxon>
    </lineage>
</organism>
<evidence type="ECO:0000256" key="10">
    <source>
        <dbReference type="ARBA" id="ARBA00022989"/>
    </source>
</evidence>
<dbReference type="Proteomes" id="UP001138540">
    <property type="component" value="Unassembled WGS sequence"/>
</dbReference>
<keyword evidence="15" id="KW-1185">Reference proteome</keyword>
<dbReference type="SMART" id="SM00911">
    <property type="entry name" value="HWE_HK"/>
    <property type="match status" value="1"/>
</dbReference>
<dbReference type="EC" id="2.7.13.3" evidence="3"/>
<keyword evidence="4" id="KW-0597">Phosphoprotein</keyword>
<evidence type="ECO:0000256" key="12">
    <source>
        <dbReference type="SAM" id="Phobius"/>
    </source>
</evidence>
<evidence type="ECO:0000256" key="8">
    <source>
        <dbReference type="ARBA" id="ARBA00022777"/>
    </source>
</evidence>
<evidence type="ECO:0000256" key="6">
    <source>
        <dbReference type="ARBA" id="ARBA00022692"/>
    </source>
</evidence>
<dbReference type="SMART" id="SM01079">
    <property type="entry name" value="CHASE"/>
    <property type="match status" value="1"/>
</dbReference>
<evidence type="ECO:0000313" key="15">
    <source>
        <dbReference type="Proteomes" id="UP001138540"/>
    </source>
</evidence>
<evidence type="ECO:0000256" key="1">
    <source>
        <dbReference type="ARBA" id="ARBA00000085"/>
    </source>
</evidence>
<comment type="caution">
    <text evidence="14">The sequence shown here is derived from an EMBL/GenBank/DDBJ whole genome shotgun (WGS) entry which is preliminary data.</text>
</comment>
<dbReference type="InterPro" id="IPR042240">
    <property type="entry name" value="CHASE_sf"/>
</dbReference>
<keyword evidence="7" id="KW-0547">Nucleotide-binding</keyword>
<sequence>MVGASAWSVELATKRTNRAAAEVQAGEIAGAIERQAATTRAYLQSTSALFMSSMDVSPAFFQEFVDRLRLPKHLTGVLGMGWSETIMPGDVAKVERRMIEQGHIDFRIYPKPRRDARLLQVITMLQPETPPNRIALGFDMYSEARRAAAMDRARRTNAVAASDPVHLIQDGNTAKSPGFLVYMPVRTLGPENRFKGYVYSPIRTREFIAAAVETRMPEEGRVDIYDLTSQGQELIYTSGKTGHSLGSPAEQRLAVFDQQWLLRYYPPGGTSLGPLTLVVLVGGISFALLLLAYILLVQRRNEDLEALVSAQAERETERAAFVRELNHRVKNSLANVTSIISLTRRNAADLNSFTDNLLERVRALAASHSLLDGAQWGPTDLKGLVEAQLSSPAQAGRIHIDGPSILISPNDALSIGLALHELLTNATRYGALSTEDGRVDISWHIAGSDLVAVSWRESGGPAVTEPKSRGFGLNLIQRALAQELGSPITIEFAESGLRCQFAIPLRKPKSFRLRQ</sequence>
<comment type="subcellular location">
    <subcellularLocation>
        <location evidence="2">Membrane</location>
    </subcellularLocation>
</comment>
<dbReference type="PANTHER" id="PTHR41523:SF7">
    <property type="entry name" value="HISTIDINE KINASE"/>
    <property type="match status" value="1"/>
</dbReference>
<keyword evidence="9" id="KW-0067">ATP-binding</keyword>
<keyword evidence="10 12" id="KW-1133">Transmembrane helix</keyword>
<feature type="transmembrane region" description="Helical" evidence="12">
    <location>
        <begin position="272"/>
        <end position="296"/>
    </location>
</feature>
<gene>
    <name evidence="14" type="ORF">HNP60_000979</name>
</gene>
<dbReference type="Gene3D" id="3.30.450.20">
    <property type="entry name" value="PAS domain"/>
    <property type="match status" value="1"/>
</dbReference>
<evidence type="ECO:0000256" key="3">
    <source>
        <dbReference type="ARBA" id="ARBA00012438"/>
    </source>
</evidence>
<keyword evidence="5" id="KW-0808">Transferase</keyword>
<proteinExistence type="predicted"/>
<keyword evidence="6 12" id="KW-0812">Transmembrane</keyword>
<dbReference type="InterPro" id="IPR006189">
    <property type="entry name" value="CHASE_dom"/>
</dbReference>
<evidence type="ECO:0000256" key="4">
    <source>
        <dbReference type="ARBA" id="ARBA00022553"/>
    </source>
</evidence>
<dbReference type="PANTHER" id="PTHR41523">
    <property type="entry name" value="TWO-COMPONENT SYSTEM SENSOR PROTEIN"/>
    <property type="match status" value="1"/>
</dbReference>
<evidence type="ECO:0000259" key="13">
    <source>
        <dbReference type="PROSITE" id="PS50839"/>
    </source>
</evidence>
<dbReference type="EMBL" id="JACHKA010000001">
    <property type="protein sequence ID" value="MBB5985005.1"/>
    <property type="molecule type" value="Genomic_DNA"/>
</dbReference>
<name>A0ABR6NCJ3_9SPHN</name>
<dbReference type="SUPFAM" id="SSF55874">
    <property type="entry name" value="ATPase domain of HSP90 chaperone/DNA topoisomerase II/histidine kinase"/>
    <property type="match status" value="1"/>
</dbReference>
<evidence type="ECO:0000313" key="14">
    <source>
        <dbReference type="EMBL" id="MBB5985005.1"/>
    </source>
</evidence>
<dbReference type="InterPro" id="IPR011102">
    <property type="entry name" value="Sig_transdc_His_kinase_HWE"/>
</dbReference>
<accession>A0ABR6NCJ3</accession>